<reference evidence="1 2" key="1">
    <citation type="submission" date="2023-12" db="EMBL/GenBank/DDBJ databases">
        <title>Chromobacterium sp. strain TRC.1.1.SA producing antimicrobial pigment.</title>
        <authorList>
            <person name="Verma N."/>
            <person name="Choksket S."/>
            <person name="Pinnaka A.K."/>
            <person name="Korpole S."/>
        </authorList>
    </citation>
    <scope>NUCLEOTIDE SEQUENCE [LARGE SCALE GENOMIC DNA]</scope>
    <source>
        <strain evidence="1 2">TRC1.1.SA</strain>
    </source>
</reference>
<name>A0ABV0CI27_9NEIS</name>
<protein>
    <submittedName>
        <fullName evidence="1">Uncharacterized protein</fullName>
    </submittedName>
</protein>
<comment type="caution">
    <text evidence="1">The sequence shown here is derived from an EMBL/GenBank/DDBJ whole genome shotgun (WGS) entry which is preliminary data.</text>
</comment>
<dbReference type="Proteomes" id="UP001405405">
    <property type="component" value="Unassembled WGS sequence"/>
</dbReference>
<evidence type="ECO:0000313" key="1">
    <source>
        <dbReference type="EMBL" id="MEN7429659.1"/>
    </source>
</evidence>
<keyword evidence="2" id="KW-1185">Reference proteome</keyword>
<organism evidence="1 2">
    <name type="scientific">Chromobacterium indicum</name>
    <dbReference type="NCBI Taxonomy" id="3110228"/>
    <lineage>
        <taxon>Bacteria</taxon>
        <taxon>Pseudomonadati</taxon>
        <taxon>Pseudomonadota</taxon>
        <taxon>Betaproteobacteria</taxon>
        <taxon>Neisseriales</taxon>
        <taxon>Chromobacteriaceae</taxon>
        <taxon>Chromobacterium</taxon>
    </lineage>
</organism>
<dbReference type="RefSeq" id="WP_046158594.1">
    <property type="nucleotide sequence ID" value="NZ_JAYFSJ010000002.1"/>
</dbReference>
<sequence length="79" mass="7901">MAAKKSDVKMVEARVLYSGVLSGGELDGVRVQVNDVLMVPESALEGDCGLDANPDAVAAALASGGRRIAADGAVSQAGE</sequence>
<evidence type="ECO:0000313" key="2">
    <source>
        <dbReference type="Proteomes" id="UP001405405"/>
    </source>
</evidence>
<gene>
    <name evidence="1" type="ORF">VA599_02810</name>
</gene>
<accession>A0ABV0CI27</accession>
<dbReference type="EMBL" id="JAYFSJ010000002">
    <property type="protein sequence ID" value="MEN7429659.1"/>
    <property type="molecule type" value="Genomic_DNA"/>
</dbReference>
<proteinExistence type="predicted"/>